<reference evidence="1" key="1">
    <citation type="journal article" date="2014" name="Front. Microbiol.">
        <title>High frequency of phylogenetically diverse reductive dehalogenase-homologous genes in deep subseafloor sedimentary metagenomes.</title>
        <authorList>
            <person name="Kawai M."/>
            <person name="Futagami T."/>
            <person name="Toyoda A."/>
            <person name="Takaki Y."/>
            <person name="Nishi S."/>
            <person name="Hori S."/>
            <person name="Arai W."/>
            <person name="Tsubouchi T."/>
            <person name="Morono Y."/>
            <person name="Uchiyama I."/>
            <person name="Ito T."/>
            <person name="Fujiyama A."/>
            <person name="Inagaki F."/>
            <person name="Takami H."/>
        </authorList>
    </citation>
    <scope>NUCLEOTIDE SEQUENCE</scope>
    <source>
        <strain evidence="1">Expedition CK06-06</strain>
    </source>
</reference>
<dbReference type="AlphaFoldDB" id="X0ZC25"/>
<proteinExistence type="predicted"/>
<sequence length="48" mass="5414">KTKVEERIFQDAEVKGVAASDGEYSDKIEIIWEKFSAKKLVAYPIGLL</sequence>
<protein>
    <submittedName>
        <fullName evidence="1">Uncharacterized protein</fullName>
    </submittedName>
</protein>
<feature type="non-terminal residue" evidence="1">
    <location>
        <position position="1"/>
    </location>
</feature>
<comment type="caution">
    <text evidence="1">The sequence shown here is derived from an EMBL/GenBank/DDBJ whole genome shotgun (WGS) entry which is preliminary data.</text>
</comment>
<gene>
    <name evidence="1" type="ORF">S01H1_83529</name>
</gene>
<name>X0ZC25_9ZZZZ</name>
<evidence type="ECO:0000313" key="1">
    <source>
        <dbReference type="EMBL" id="GAG45931.1"/>
    </source>
</evidence>
<accession>X0ZC25</accession>
<dbReference type="EMBL" id="BARS01056804">
    <property type="protein sequence ID" value="GAG45931.1"/>
    <property type="molecule type" value="Genomic_DNA"/>
</dbReference>
<organism evidence="1">
    <name type="scientific">marine sediment metagenome</name>
    <dbReference type="NCBI Taxonomy" id="412755"/>
    <lineage>
        <taxon>unclassified sequences</taxon>
        <taxon>metagenomes</taxon>
        <taxon>ecological metagenomes</taxon>
    </lineage>
</organism>